<comment type="caution">
    <text evidence="3">The sequence shown here is derived from an EMBL/GenBank/DDBJ whole genome shotgun (WGS) entry which is preliminary data.</text>
</comment>
<feature type="transmembrane region" description="Helical" evidence="1">
    <location>
        <begin position="94"/>
        <end position="111"/>
    </location>
</feature>
<feature type="transmembrane region" description="Helical" evidence="1">
    <location>
        <begin position="69"/>
        <end position="88"/>
    </location>
</feature>
<dbReference type="OrthoDB" id="2035856at2"/>
<feature type="domain" description="CAAX prenyl protease 2/Lysostaphin resistance protein A-like" evidence="2">
    <location>
        <begin position="97"/>
        <end position="192"/>
    </location>
</feature>
<keyword evidence="4" id="KW-1185">Reference proteome</keyword>
<gene>
    <name evidence="3" type="ORF">EDD76_109105</name>
</gene>
<feature type="transmembrane region" description="Helical" evidence="1">
    <location>
        <begin position="132"/>
        <end position="152"/>
    </location>
</feature>
<accession>A0A4R1QVH2</accession>
<sequence length="209" mass="24160">MKEQVKIAITPLFIILIGLLTALLFNYYIGAWAFIPLALVYWVALGIFAKVDKISLKGAFVKSGQHRCFNILAYIPCIFCIVAFVWGLQFITFNPLYIILSVIFVIVNPVMEELFWRQYLLEQLKWKNWVKIIYSTILFSLSHPLMWGIFSVTIRSKVMVMPLLIMGILWGSVYLKTKTLRHCIIAHSLVDVLNLSVWVFLNIYIPPVV</sequence>
<protein>
    <recommendedName>
        <fullName evidence="2">CAAX prenyl protease 2/Lysostaphin resistance protein A-like domain-containing protein</fullName>
    </recommendedName>
</protein>
<evidence type="ECO:0000313" key="4">
    <source>
        <dbReference type="Proteomes" id="UP000295718"/>
    </source>
</evidence>
<evidence type="ECO:0000313" key="3">
    <source>
        <dbReference type="EMBL" id="TCL57243.1"/>
    </source>
</evidence>
<keyword evidence="1" id="KW-1133">Transmembrane helix</keyword>
<dbReference type="Pfam" id="PF02517">
    <property type="entry name" value="Rce1-like"/>
    <property type="match status" value="1"/>
</dbReference>
<evidence type="ECO:0000259" key="2">
    <source>
        <dbReference type="Pfam" id="PF02517"/>
    </source>
</evidence>
<name>A0A4R1QVH2_9FIRM</name>
<dbReference type="Proteomes" id="UP000295718">
    <property type="component" value="Unassembled WGS sequence"/>
</dbReference>
<feature type="transmembrane region" description="Helical" evidence="1">
    <location>
        <begin position="184"/>
        <end position="205"/>
    </location>
</feature>
<evidence type="ECO:0000256" key="1">
    <source>
        <dbReference type="SAM" id="Phobius"/>
    </source>
</evidence>
<dbReference type="AlphaFoldDB" id="A0A4R1QVH2"/>
<proteinExistence type="predicted"/>
<feature type="transmembrane region" description="Helical" evidence="1">
    <location>
        <begin position="7"/>
        <end position="25"/>
    </location>
</feature>
<dbReference type="STRING" id="1469948.GCA_000732725_03109"/>
<reference evidence="3 4" key="1">
    <citation type="submission" date="2019-03" db="EMBL/GenBank/DDBJ databases">
        <title>Genomic Encyclopedia of Type Strains, Phase IV (KMG-IV): sequencing the most valuable type-strain genomes for metagenomic binning, comparative biology and taxonomic classification.</title>
        <authorList>
            <person name="Goeker M."/>
        </authorList>
    </citation>
    <scope>NUCLEOTIDE SEQUENCE [LARGE SCALE GENOMIC DNA]</scope>
    <source>
        <strain evidence="3 4">DSM 100556</strain>
    </source>
</reference>
<feature type="transmembrane region" description="Helical" evidence="1">
    <location>
        <begin position="31"/>
        <end position="49"/>
    </location>
</feature>
<keyword evidence="1" id="KW-0812">Transmembrane</keyword>
<dbReference type="RefSeq" id="WP_031391754.1">
    <property type="nucleotide sequence ID" value="NZ_JPNB01000002.1"/>
</dbReference>
<keyword evidence="1" id="KW-0472">Membrane</keyword>
<feature type="transmembrane region" description="Helical" evidence="1">
    <location>
        <begin position="158"/>
        <end position="175"/>
    </location>
</feature>
<dbReference type="InterPro" id="IPR003675">
    <property type="entry name" value="Rce1/LyrA-like_dom"/>
</dbReference>
<organism evidence="3 4">
    <name type="scientific">Kineothrix alysoides</name>
    <dbReference type="NCBI Taxonomy" id="1469948"/>
    <lineage>
        <taxon>Bacteria</taxon>
        <taxon>Bacillati</taxon>
        <taxon>Bacillota</taxon>
        <taxon>Clostridia</taxon>
        <taxon>Lachnospirales</taxon>
        <taxon>Lachnospiraceae</taxon>
        <taxon>Kineothrix</taxon>
    </lineage>
</organism>
<dbReference type="GO" id="GO:0080120">
    <property type="term" value="P:CAAX-box protein maturation"/>
    <property type="evidence" value="ECO:0007669"/>
    <property type="project" value="UniProtKB-ARBA"/>
</dbReference>
<dbReference type="EMBL" id="SLUO01000009">
    <property type="protein sequence ID" value="TCL57243.1"/>
    <property type="molecule type" value="Genomic_DNA"/>
</dbReference>
<dbReference type="GO" id="GO:0004175">
    <property type="term" value="F:endopeptidase activity"/>
    <property type="evidence" value="ECO:0007669"/>
    <property type="project" value="UniProtKB-ARBA"/>
</dbReference>